<dbReference type="EMBL" id="BTSY01000006">
    <property type="protein sequence ID" value="GMT33402.1"/>
    <property type="molecule type" value="Genomic_DNA"/>
</dbReference>
<evidence type="ECO:0000259" key="2">
    <source>
        <dbReference type="Pfam" id="PF10328"/>
    </source>
</evidence>
<feature type="transmembrane region" description="Helical" evidence="1">
    <location>
        <begin position="45"/>
        <end position="69"/>
    </location>
</feature>
<name>A0AAV5WUH7_9BILA</name>
<protein>
    <recommendedName>
        <fullName evidence="2">7TM GPCR serpentine receptor class x (Srx) domain-containing protein</fullName>
    </recommendedName>
</protein>
<dbReference type="Gene3D" id="1.20.1070.10">
    <property type="entry name" value="Rhodopsin 7-helix transmembrane proteins"/>
    <property type="match status" value="1"/>
</dbReference>
<keyword evidence="1" id="KW-1133">Transmembrane helix</keyword>
<gene>
    <name evidence="3" type="ORF">PFISCL1PPCAC_24699</name>
</gene>
<evidence type="ECO:0000313" key="4">
    <source>
        <dbReference type="Proteomes" id="UP001432322"/>
    </source>
</evidence>
<accession>A0AAV5WUH7</accession>
<keyword evidence="1" id="KW-0812">Transmembrane</keyword>
<dbReference type="SUPFAM" id="SSF81321">
    <property type="entry name" value="Family A G protein-coupled receptor-like"/>
    <property type="match status" value="1"/>
</dbReference>
<reference evidence="3" key="1">
    <citation type="submission" date="2023-10" db="EMBL/GenBank/DDBJ databases">
        <title>Genome assembly of Pristionchus species.</title>
        <authorList>
            <person name="Yoshida K."/>
            <person name="Sommer R.J."/>
        </authorList>
    </citation>
    <scope>NUCLEOTIDE SEQUENCE</scope>
    <source>
        <strain evidence="3">RS5133</strain>
    </source>
</reference>
<organism evidence="3 4">
    <name type="scientific">Pristionchus fissidentatus</name>
    <dbReference type="NCBI Taxonomy" id="1538716"/>
    <lineage>
        <taxon>Eukaryota</taxon>
        <taxon>Metazoa</taxon>
        <taxon>Ecdysozoa</taxon>
        <taxon>Nematoda</taxon>
        <taxon>Chromadorea</taxon>
        <taxon>Rhabditida</taxon>
        <taxon>Rhabditina</taxon>
        <taxon>Diplogasteromorpha</taxon>
        <taxon>Diplogasteroidea</taxon>
        <taxon>Neodiplogasteridae</taxon>
        <taxon>Pristionchus</taxon>
    </lineage>
</organism>
<sequence length="206" mass="23154">SKMSDKSALWIALYTVVAVFGVGLNVIVLYAFVKGRLACDKSSSTIYILALQTLCVDVVFISIHLIYWIPKAVYPEYLSLSEADWFIPRMADFLGTFAWFHNALSHVFIASNRFVVLVFNRSFSRQQVILIAIFHHILAAALTIITQFVIPCCRLSFNFSIFSYINVPNGSIPNYSDVIFLVPVNVLSTTTSLICYTAVSFPPQYV</sequence>
<feature type="non-terminal residue" evidence="3">
    <location>
        <position position="1"/>
    </location>
</feature>
<proteinExistence type="predicted"/>
<dbReference type="PANTHER" id="PTHR22718">
    <property type="entry name" value="SERPENTINE RECEPTOR, CLASS X"/>
    <property type="match status" value="1"/>
</dbReference>
<keyword evidence="1" id="KW-0472">Membrane</keyword>
<dbReference type="PANTHER" id="PTHR22718:SF11">
    <property type="entry name" value="7TM GPCR SERPENTINE RECEPTOR CLASS X (SRX) DOMAIN-CONTAINING PROTEIN"/>
    <property type="match status" value="1"/>
</dbReference>
<evidence type="ECO:0000256" key="1">
    <source>
        <dbReference type="SAM" id="Phobius"/>
    </source>
</evidence>
<comment type="caution">
    <text evidence="3">The sequence shown here is derived from an EMBL/GenBank/DDBJ whole genome shotgun (WGS) entry which is preliminary data.</text>
</comment>
<dbReference type="InterPro" id="IPR019430">
    <property type="entry name" value="7TM_GPCR_serpentine_rcpt_Srx"/>
</dbReference>
<feature type="transmembrane region" description="Helical" evidence="1">
    <location>
        <begin position="128"/>
        <end position="150"/>
    </location>
</feature>
<dbReference type="Pfam" id="PF10328">
    <property type="entry name" value="7TM_GPCR_Srx"/>
    <property type="match status" value="1"/>
</dbReference>
<evidence type="ECO:0000313" key="3">
    <source>
        <dbReference type="EMBL" id="GMT33402.1"/>
    </source>
</evidence>
<dbReference type="AlphaFoldDB" id="A0AAV5WUH7"/>
<feature type="domain" description="7TM GPCR serpentine receptor class x (Srx)" evidence="2">
    <location>
        <begin position="16"/>
        <end position="196"/>
    </location>
</feature>
<dbReference type="Proteomes" id="UP001432322">
    <property type="component" value="Unassembled WGS sequence"/>
</dbReference>
<feature type="transmembrane region" description="Helical" evidence="1">
    <location>
        <begin position="97"/>
        <end position="116"/>
    </location>
</feature>
<feature type="transmembrane region" description="Helical" evidence="1">
    <location>
        <begin position="12"/>
        <end position="33"/>
    </location>
</feature>
<keyword evidence="4" id="KW-1185">Reference proteome</keyword>